<evidence type="ECO:0000313" key="2">
    <source>
        <dbReference type="EMBL" id="TXR55951.1"/>
    </source>
</evidence>
<dbReference type="RefSeq" id="WP_147926386.1">
    <property type="nucleotide sequence ID" value="NZ_VKAC01000006.1"/>
</dbReference>
<protein>
    <submittedName>
        <fullName evidence="2">NAD-dependent epimerase/dehydratase family protein</fullName>
    </submittedName>
</protein>
<reference evidence="2 3" key="1">
    <citation type="submission" date="2019-07" db="EMBL/GenBank/DDBJ databases">
        <title>Quadrisphaera sp. strain DD2A genome sequencing and assembly.</title>
        <authorList>
            <person name="Kim I."/>
        </authorList>
    </citation>
    <scope>NUCLEOTIDE SEQUENCE [LARGE SCALE GENOMIC DNA]</scope>
    <source>
        <strain evidence="2 3">DD2A</strain>
    </source>
</reference>
<sequence length="334" mass="34790">MKVLVTGASGLLGGTTAAALVARGHEVTTFQRRPSGVEGVRDVQGDMSDPAAVRRACEGVDAVVHLAAKVALTGPEEEYRAVNVEGTRALLAGAREAGATRYVQVSSPSVAHVGSSLVGEGAGTADPEHARGPYARTKAAAELIALAADAPGFAVVAVRPHIVWGPGDTQLVGRVVERARVGRMVVIGDGTALIDTTYMDDAADAIVAALDHATDDDAHGRAFVISSAQPRTVGELLAKMAVAGGAPAPTRRIPTRAASAAGHAVEAVWRGLRAAGHPLGAEEPPLTSFLAEQLGTAHWFDQRETQRVLQWAPKVDLDEGFRRVAAWYAEHDPR</sequence>
<name>A0A5C8ZFK9_9ACTN</name>
<dbReference type="GO" id="GO:0005737">
    <property type="term" value="C:cytoplasm"/>
    <property type="evidence" value="ECO:0007669"/>
    <property type="project" value="TreeGrafter"/>
</dbReference>
<dbReference type="Gene3D" id="3.40.50.720">
    <property type="entry name" value="NAD(P)-binding Rossmann-like Domain"/>
    <property type="match status" value="1"/>
</dbReference>
<dbReference type="PANTHER" id="PTHR48079">
    <property type="entry name" value="PROTEIN YEEZ"/>
    <property type="match status" value="1"/>
</dbReference>
<dbReference type="InterPro" id="IPR051783">
    <property type="entry name" value="NAD(P)-dependent_oxidoreduct"/>
</dbReference>
<dbReference type="AlphaFoldDB" id="A0A5C8ZFK9"/>
<dbReference type="SUPFAM" id="SSF51735">
    <property type="entry name" value="NAD(P)-binding Rossmann-fold domains"/>
    <property type="match status" value="1"/>
</dbReference>
<comment type="caution">
    <text evidence="2">The sequence shown here is derived from an EMBL/GenBank/DDBJ whole genome shotgun (WGS) entry which is preliminary data.</text>
</comment>
<feature type="domain" description="NAD-dependent epimerase/dehydratase" evidence="1">
    <location>
        <begin position="3"/>
        <end position="225"/>
    </location>
</feature>
<gene>
    <name evidence="2" type="ORF">FMM08_10755</name>
</gene>
<dbReference type="EMBL" id="VKAC01000006">
    <property type="protein sequence ID" value="TXR55951.1"/>
    <property type="molecule type" value="Genomic_DNA"/>
</dbReference>
<evidence type="ECO:0000313" key="3">
    <source>
        <dbReference type="Proteomes" id="UP000321234"/>
    </source>
</evidence>
<accession>A0A5C8ZFK9</accession>
<keyword evidence="3" id="KW-1185">Reference proteome</keyword>
<dbReference type="PANTHER" id="PTHR48079:SF6">
    <property type="entry name" value="NAD(P)-BINDING DOMAIN-CONTAINING PROTEIN-RELATED"/>
    <property type="match status" value="1"/>
</dbReference>
<organism evidence="2 3">
    <name type="scientific">Quadrisphaera setariae</name>
    <dbReference type="NCBI Taxonomy" id="2593304"/>
    <lineage>
        <taxon>Bacteria</taxon>
        <taxon>Bacillati</taxon>
        <taxon>Actinomycetota</taxon>
        <taxon>Actinomycetes</taxon>
        <taxon>Kineosporiales</taxon>
        <taxon>Kineosporiaceae</taxon>
        <taxon>Quadrisphaera</taxon>
    </lineage>
</organism>
<dbReference type="OrthoDB" id="3174087at2"/>
<dbReference type="Proteomes" id="UP000321234">
    <property type="component" value="Unassembled WGS sequence"/>
</dbReference>
<dbReference type="InterPro" id="IPR036291">
    <property type="entry name" value="NAD(P)-bd_dom_sf"/>
</dbReference>
<dbReference type="InterPro" id="IPR001509">
    <property type="entry name" value="Epimerase_deHydtase"/>
</dbReference>
<dbReference type="Pfam" id="PF01370">
    <property type="entry name" value="Epimerase"/>
    <property type="match status" value="1"/>
</dbReference>
<evidence type="ECO:0000259" key="1">
    <source>
        <dbReference type="Pfam" id="PF01370"/>
    </source>
</evidence>
<proteinExistence type="predicted"/>
<dbReference type="GO" id="GO:0004029">
    <property type="term" value="F:aldehyde dehydrogenase (NAD+) activity"/>
    <property type="evidence" value="ECO:0007669"/>
    <property type="project" value="TreeGrafter"/>
</dbReference>